<dbReference type="InterPro" id="IPR016980">
    <property type="entry name" value="S-AdoMet-dep_MeTrfase_Alr7345"/>
</dbReference>
<proteinExistence type="predicted"/>
<gene>
    <name evidence="1" type="ORF">METZ01_LOCUS77163</name>
</gene>
<dbReference type="PIRSF" id="PIRSF031679">
    <property type="entry name" value="Mtase_Alr7345_prd"/>
    <property type="match status" value="1"/>
</dbReference>
<name>A0A381U835_9ZZZZ</name>
<dbReference type="EMBL" id="UINC01005907">
    <property type="protein sequence ID" value="SVA24309.1"/>
    <property type="molecule type" value="Genomic_DNA"/>
</dbReference>
<dbReference type="Gene3D" id="3.40.50.150">
    <property type="entry name" value="Vaccinia Virus protein VP39"/>
    <property type="match status" value="1"/>
</dbReference>
<evidence type="ECO:0008006" key="2">
    <source>
        <dbReference type="Google" id="ProtNLM"/>
    </source>
</evidence>
<organism evidence="1">
    <name type="scientific">marine metagenome</name>
    <dbReference type="NCBI Taxonomy" id="408172"/>
    <lineage>
        <taxon>unclassified sequences</taxon>
        <taxon>metagenomes</taxon>
        <taxon>ecological metagenomes</taxon>
    </lineage>
</organism>
<accession>A0A381U835</accession>
<dbReference type="AlphaFoldDB" id="A0A381U835"/>
<evidence type="ECO:0000313" key="1">
    <source>
        <dbReference type="EMBL" id="SVA24309.1"/>
    </source>
</evidence>
<reference evidence="1" key="1">
    <citation type="submission" date="2018-05" db="EMBL/GenBank/DDBJ databases">
        <authorList>
            <person name="Lanie J.A."/>
            <person name="Ng W.-L."/>
            <person name="Kazmierczak K.M."/>
            <person name="Andrzejewski T.M."/>
            <person name="Davidsen T.M."/>
            <person name="Wayne K.J."/>
            <person name="Tettelin H."/>
            <person name="Glass J.I."/>
            <person name="Rusch D."/>
            <person name="Podicherti R."/>
            <person name="Tsui H.-C.T."/>
            <person name="Winkler M.E."/>
        </authorList>
    </citation>
    <scope>NUCLEOTIDE SEQUENCE</scope>
</reference>
<sequence>MMTRQLIAKILSFLILCTQPTAVYAHSLDEVIAGNHRSEKNKSRDVYRHPKETLDFFGIEEEMTVVEVWPSAGWYTEIIAPYLNDSGQYISASFDINSDRDYFKRMAQLFLSKLNDHPELYGNVEHGIFELPDRTEITNPGTADMVLTFRNIHNWMARGQETIALQAFFKALKPGGTLGVVEHRGDPAIAQDPKATSGYVNEQFMIELAESVGFILEASSEINANPKDSKNHRDGVWTLPPTYEGLNDDEKIVFENIGESDRFTLRFKKPF</sequence>
<dbReference type="SUPFAM" id="SSF53335">
    <property type="entry name" value="S-adenosyl-L-methionine-dependent methyltransferases"/>
    <property type="match status" value="1"/>
</dbReference>
<dbReference type="InterPro" id="IPR029063">
    <property type="entry name" value="SAM-dependent_MTases_sf"/>
</dbReference>
<protein>
    <recommendedName>
        <fullName evidence="2">Methyltransferase type 11 domain-containing protein</fullName>
    </recommendedName>
</protein>